<evidence type="ECO:0000256" key="2">
    <source>
        <dbReference type="ARBA" id="ARBA00022801"/>
    </source>
</evidence>
<feature type="region of interest" description="Disordered" evidence="4">
    <location>
        <begin position="16"/>
        <end position="95"/>
    </location>
</feature>
<keyword evidence="5" id="KW-0732">Signal</keyword>
<dbReference type="GO" id="GO:0016579">
    <property type="term" value="P:protein deubiquitination"/>
    <property type="evidence" value="ECO:0007669"/>
    <property type="project" value="TreeGrafter"/>
</dbReference>
<dbReference type="GO" id="GO:0004843">
    <property type="term" value="F:cysteine-type deubiquitinase activity"/>
    <property type="evidence" value="ECO:0007669"/>
    <property type="project" value="UniProtKB-UniRule"/>
</dbReference>
<evidence type="ECO:0000313" key="7">
    <source>
        <dbReference type="EMBL" id="GMI06437.1"/>
    </source>
</evidence>
<comment type="catalytic activity">
    <reaction evidence="1 3">
        <text>Thiol-dependent hydrolysis of ester, thioester, amide, peptide and isopeptide bonds formed by the C-terminal Gly of ubiquitin (a 76-residue protein attached to proteins as an intracellular targeting signal).</text>
        <dbReference type="EC" id="3.4.19.12"/>
    </reaction>
</comment>
<dbReference type="SUPFAM" id="SSF54001">
    <property type="entry name" value="Cysteine proteinases"/>
    <property type="match status" value="1"/>
</dbReference>
<dbReference type="PANTHER" id="PTHR13312:SF0">
    <property type="entry name" value="UBIQUITIN THIOESTERASE OTU1"/>
    <property type="match status" value="1"/>
</dbReference>
<dbReference type="EMBL" id="BRXX01000348">
    <property type="protein sequence ID" value="GMI06437.1"/>
    <property type="molecule type" value="Genomic_DNA"/>
</dbReference>
<dbReference type="PROSITE" id="PS50802">
    <property type="entry name" value="OTU"/>
    <property type="match status" value="1"/>
</dbReference>
<feature type="chain" id="PRO_5040928008" description="Ubiquitin thioesterase OTU" evidence="5">
    <location>
        <begin position="19"/>
        <end position="339"/>
    </location>
</feature>
<keyword evidence="2 3" id="KW-0378">Hydrolase</keyword>
<dbReference type="GO" id="GO:0030968">
    <property type="term" value="P:endoplasmic reticulum unfolded protein response"/>
    <property type="evidence" value="ECO:0007669"/>
    <property type="project" value="TreeGrafter"/>
</dbReference>
<evidence type="ECO:0000256" key="3">
    <source>
        <dbReference type="RuleBase" id="RU367104"/>
    </source>
</evidence>
<dbReference type="CDD" id="cd22744">
    <property type="entry name" value="OTU"/>
    <property type="match status" value="1"/>
</dbReference>
<name>A0A9W7CAQ9_9STRA</name>
<evidence type="ECO:0000256" key="1">
    <source>
        <dbReference type="ARBA" id="ARBA00000707"/>
    </source>
</evidence>
<dbReference type="GO" id="GO:0005829">
    <property type="term" value="C:cytosol"/>
    <property type="evidence" value="ECO:0007669"/>
    <property type="project" value="TreeGrafter"/>
</dbReference>
<gene>
    <name evidence="7" type="ORF">TrVE_jg8394</name>
</gene>
<dbReference type="InterPro" id="IPR038765">
    <property type="entry name" value="Papain-like_cys_pep_sf"/>
</dbReference>
<comment type="subcellular location">
    <subcellularLocation>
        <location evidence="3">Cytoplasm</location>
    </subcellularLocation>
</comment>
<organism evidence="7 8">
    <name type="scientific">Triparma verrucosa</name>
    <dbReference type="NCBI Taxonomy" id="1606542"/>
    <lineage>
        <taxon>Eukaryota</taxon>
        <taxon>Sar</taxon>
        <taxon>Stramenopiles</taxon>
        <taxon>Ochrophyta</taxon>
        <taxon>Bolidophyceae</taxon>
        <taxon>Parmales</taxon>
        <taxon>Triparmaceae</taxon>
        <taxon>Triparma</taxon>
    </lineage>
</organism>
<feature type="domain" description="OTU" evidence="6">
    <location>
        <begin position="100"/>
        <end position="276"/>
    </location>
</feature>
<evidence type="ECO:0000256" key="5">
    <source>
        <dbReference type="SAM" id="SignalP"/>
    </source>
</evidence>
<evidence type="ECO:0000256" key="4">
    <source>
        <dbReference type="SAM" id="MobiDB-lite"/>
    </source>
</evidence>
<dbReference type="InterPro" id="IPR003323">
    <property type="entry name" value="OTU_dom"/>
</dbReference>
<feature type="signal peptide" evidence="5">
    <location>
        <begin position="1"/>
        <end position="18"/>
    </location>
</feature>
<keyword evidence="8" id="KW-1185">Reference proteome</keyword>
<keyword evidence="3" id="KW-0833">Ubl conjugation pathway</keyword>
<evidence type="ECO:0000259" key="6">
    <source>
        <dbReference type="PROSITE" id="PS50802"/>
    </source>
</evidence>
<proteinExistence type="predicted"/>
<sequence length="339" mass="37940">MRLIATPLLPFFTSLTLPTPSTPTGLPRSPYSSSHAFKSSEHSPSKPPWNPSPGIAEDGFLKDIVPSEPGDWEKGEHEVKGRFGTGTLSSSDPSSFGKSFKLRQVPGDGNCLFHSIALSYLHKVSGKHEPFHVDSKRLRWYSDRLRYIACEGLQGRRVSVGRYPEIDSSGFDSAESEARRRKRLRPPKYRMDHKLHLQSTTYMSCKELVESAASQYNITSDEYLSSMSEDSTWGGGPEIVSLSNALRLPIHVYELCWIDKKDSRLRGKHIGAGCWGVKRMAAFGSPKFDRNGCINVLSCDCRFPDLGAPKRGVKQGNHFICMFDFDDYSLDKPTPKESK</sequence>
<comment type="function">
    <text evidence="3">Hydrolase that can remove conjugated ubiquitin from proteins and may therefore play an important regulatory role at the level of protein turnover by preventing degradation.</text>
</comment>
<feature type="compositionally biased region" description="Basic and acidic residues" evidence="4">
    <location>
        <begin position="71"/>
        <end position="81"/>
    </location>
</feature>
<comment type="caution">
    <text evidence="7">The sequence shown here is derived from an EMBL/GenBank/DDBJ whole genome shotgun (WGS) entry which is preliminary data.</text>
</comment>
<dbReference type="GO" id="GO:0036503">
    <property type="term" value="P:ERAD pathway"/>
    <property type="evidence" value="ECO:0007669"/>
    <property type="project" value="TreeGrafter"/>
</dbReference>
<dbReference type="Proteomes" id="UP001165160">
    <property type="component" value="Unassembled WGS sequence"/>
</dbReference>
<dbReference type="GO" id="GO:0005634">
    <property type="term" value="C:nucleus"/>
    <property type="evidence" value="ECO:0007669"/>
    <property type="project" value="TreeGrafter"/>
</dbReference>
<protein>
    <recommendedName>
        <fullName evidence="3">Ubiquitin thioesterase OTU</fullName>
        <ecNumber evidence="3">3.4.19.12</ecNumber>
    </recommendedName>
</protein>
<dbReference type="EC" id="3.4.19.12" evidence="3"/>
<reference evidence="8" key="1">
    <citation type="journal article" date="2023" name="Commun. Biol.">
        <title>Genome analysis of Parmales, the sister group of diatoms, reveals the evolutionary specialization of diatoms from phago-mixotrophs to photoautotrophs.</title>
        <authorList>
            <person name="Ban H."/>
            <person name="Sato S."/>
            <person name="Yoshikawa S."/>
            <person name="Yamada K."/>
            <person name="Nakamura Y."/>
            <person name="Ichinomiya M."/>
            <person name="Sato N."/>
            <person name="Blanc-Mathieu R."/>
            <person name="Endo H."/>
            <person name="Kuwata A."/>
            <person name="Ogata H."/>
        </authorList>
    </citation>
    <scope>NUCLEOTIDE SEQUENCE [LARGE SCALE GENOMIC DNA]</scope>
    <source>
        <strain evidence="8">NIES 3699</strain>
    </source>
</reference>
<keyword evidence="3" id="KW-0645">Protease</keyword>
<feature type="compositionally biased region" description="Low complexity" evidence="4">
    <location>
        <begin position="16"/>
        <end position="37"/>
    </location>
</feature>
<keyword evidence="3" id="KW-0788">Thiol protease</keyword>
<dbReference type="AlphaFoldDB" id="A0A9W7CAQ9"/>
<dbReference type="Pfam" id="PF02338">
    <property type="entry name" value="OTU"/>
    <property type="match status" value="1"/>
</dbReference>
<dbReference type="Gene3D" id="3.90.70.80">
    <property type="match status" value="1"/>
</dbReference>
<evidence type="ECO:0000313" key="8">
    <source>
        <dbReference type="Proteomes" id="UP001165160"/>
    </source>
</evidence>
<keyword evidence="3" id="KW-0963">Cytoplasm</keyword>
<accession>A0A9W7CAQ9</accession>
<dbReference type="PANTHER" id="PTHR13312">
    <property type="entry name" value="HIV-INDUCED PROTEIN-7-LIKE PROTEASE"/>
    <property type="match status" value="1"/>
</dbReference>